<reference evidence="2 3" key="1">
    <citation type="submission" date="2019-07" db="EMBL/GenBank/DDBJ databases">
        <title>Annotation for the trematode Paragonimus westermani.</title>
        <authorList>
            <person name="Choi Y.-J."/>
        </authorList>
    </citation>
    <scope>NUCLEOTIDE SEQUENCE [LARGE SCALE GENOMIC DNA]</scope>
    <source>
        <strain evidence="2">180907_Pwestermani</strain>
    </source>
</reference>
<evidence type="ECO:0000313" key="3">
    <source>
        <dbReference type="Proteomes" id="UP000699462"/>
    </source>
</evidence>
<dbReference type="Gene3D" id="1.10.150.50">
    <property type="entry name" value="Transcription Factor, Ets-1"/>
    <property type="match status" value="1"/>
</dbReference>
<evidence type="ECO:0000313" key="2">
    <source>
        <dbReference type="EMBL" id="KAF8561368.1"/>
    </source>
</evidence>
<dbReference type="Proteomes" id="UP000699462">
    <property type="component" value="Unassembled WGS sequence"/>
</dbReference>
<dbReference type="EMBL" id="JTDF01021794">
    <property type="protein sequence ID" value="KAF8561368.1"/>
    <property type="molecule type" value="Genomic_DNA"/>
</dbReference>
<dbReference type="InterPro" id="IPR013761">
    <property type="entry name" value="SAM/pointed_sf"/>
</dbReference>
<dbReference type="PANTHER" id="PTHR21359:SF1">
    <property type="entry name" value="DUF5577 DOMAIN-CONTAINING PROTEIN"/>
    <property type="match status" value="1"/>
</dbReference>
<evidence type="ECO:0000256" key="1">
    <source>
        <dbReference type="SAM" id="MobiDB-lite"/>
    </source>
</evidence>
<dbReference type="Pfam" id="PF18017">
    <property type="entry name" value="SAM_4"/>
    <property type="match status" value="1"/>
</dbReference>
<feature type="region of interest" description="Disordered" evidence="1">
    <location>
        <begin position="128"/>
        <end position="154"/>
    </location>
</feature>
<accession>A0A8T0D3T5</accession>
<feature type="region of interest" description="Disordered" evidence="1">
    <location>
        <begin position="67"/>
        <end position="112"/>
    </location>
</feature>
<feature type="compositionally biased region" description="Polar residues" evidence="1">
    <location>
        <begin position="130"/>
        <end position="140"/>
    </location>
</feature>
<dbReference type="AlphaFoldDB" id="A0A8T0D3T5"/>
<keyword evidence="3" id="KW-1185">Reference proteome</keyword>
<dbReference type="SUPFAM" id="SSF47769">
    <property type="entry name" value="SAM/Pointed domain"/>
    <property type="match status" value="1"/>
</dbReference>
<protein>
    <recommendedName>
        <fullName evidence="4">SAM domain-containing protein</fullName>
    </recommendedName>
</protein>
<dbReference type="GO" id="GO:0005634">
    <property type="term" value="C:nucleus"/>
    <property type="evidence" value="ECO:0007669"/>
    <property type="project" value="TreeGrafter"/>
</dbReference>
<organism evidence="2 3">
    <name type="scientific">Paragonimus westermani</name>
    <dbReference type="NCBI Taxonomy" id="34504"/>
    <lineage>
        <taxon>Eukaryota</taxon>
        <taxon>Metazoa</taxon>
        <taxon>Spiralia</taxon>
        <taxon>Lophotrochozoa</taxon>
        <taxon>Platyhelminthes</taxon>
        <taxon>Trematoda</taxon>
        <taxon>Digenea</taxon>
        <taxon>Plagiorchiida</taxon>
        <taxon>Troglotremata</taxon>
        <taxon>Troglotrematidae</taxon>
        <taxon>Paragonimus</taxon>
    </lineage>
</organism>
<feature type="compositionally biased region" description="Low complexity" evidence="1">
    <location>
        <begin position="82"/>
        <end position="91"/>
    </location>
</feature>
<evidence type="ECO:0008006" key="4">
    <source>
        <dbReference type="Google" id="ProtNLM"/>
    </source>
</evidence>
<comment type="caution">
    <text evidence="2">The sequence shown here is derived from an EMBL/GenBank/DDBJ whole genome shotgun (WGS) entry which is preliminary data.</text>
</comment>
<sequence length="387" mass="42019">MVRKTYAQIFVDHRITDTVVADLDKEHLKDMGITVVGDVIAILKQCKKVGHEDPSLVFPTVSSTTSKVEAHNKPAGCAVTKQPPTQSSRRPLPTPPRRLPPADEGGYIVKHPSGTTAKTRRILASLKQRAATSTTQSKQTVKGPKKTTLPGPQPNIVRAVKAFDDSDMDESDGYRVIISKKFDEVPPSGSVFARLGALTGTSGCSPDRSLGNMTASKRRTEHNIPVQSYWSPQKSTPLSVTANASLHHTSIGMTRNNLSSTTTVLSRPVGSSLKRQASDSVFSRLSGQTVSDVSAINTRRSLPESRDSPLSYADVFKCPRIQPPSVSSDKKANFVRAKSASYTEGVLSSPLIARKSRRDIPVKRRLGNRYTVFHATLYCLLISIGVC</sequence>
<name>A0A8T0D3T5_9TREM</name>
<dbReference type="PANTHER" id="PTHR21359">
    <property type="entry name" value="DUF5577 DOMAIN-CONTAINING PROTEIN"/>
    <property type="match status" value="1"/>
</dbReference>
<dbReference type="OrthoDB" id="6244354at2759"/>
<gene>
    <name evidence="2" type="ORF">P879_11269</name>
</gene>
<proteinExistence type="predicted"/>
<dbReference type="InterPro" id="IPR039161">
    <property type="entry name" value="C19orf47-like"/>
</dbReference>